<reference evidence="1" key="1">
    <citation type="submission" date="2021-07" db="EMBL/GenBank/DDBJ databases">
        <authorList>
            <person name="Durling M."/>
        </authorList>
    </citation>
    <scope>NUCLEOTIDE SEQUENCE</scope>
</reference>
<dbReference type="AlphaFoldDB" id="A0A9N9KR11"/>
<evidence type="ECO:0000313" key="2">
    <source>
        <dbReference type="Proteomes" id="UP000696280"/>
    </source>
</evidence>
<proteinExistence type="predicted"/>
<sequence length="105" mass="11574">MCIPNPVSPQPPALFAQAKNWRGEGRGTIGRLSRMMGGHGVGAGWSNGAAVFFSHDLPDLLEKVLFGGKRVMRRELRPDARYHKAKWEVGGASFKMTRPSRLEGQ</sequence>
<name>A0A9N9KR11_9HELO</name>
<keyword evidence="2" id="KW-1185">Reference proteome</keyword>
<organism evidence="1 2">
    <name type="scientific">Hymenoscyphus fraxineus</name>
    <dbReference type="NCBI Taxonomy" id="746836"/>
    <lineage>
        <taxon>Eukaryota</taxon>
        <taxon>Fungi</taxon>
        <taxon>Dikarya</taxon>
        <taxon>Ascomycota</taxon>
        <taxon>Pezizomycotina</taxon>
        <taxon>Leotiomycetes</taxon>
        <taxon>Helotiales</taxon>
        <taxon>Helotiaceae</taxon>
        <taxon>Hymenoscyphus</taxon>
    </lineage>
</organism>
<evidence type="ECO:0000313" key="1">
    <source>
        <dbReference type="EMBL" id="CAG8951909.1"/>
    </source>
</evidence>
<dbReference type="EMBL" id="CAJVRL010000044">
    <property type="protein sequence ID" value="CAG8951909.1"/>
    <property type="molecule type" value="Genomic_DNA"/>
</dbReference>
<comment type="caution">
    <text evidence="1">The sequence shown here is derived from an EMBL/GenBank/DDBJ whole genome shotgun (WGS) entry which is preliminary data.</text>
</comment>
<accession>A0A9N9KR11</accession>
<dbReference type="Proteomes" id="UP000696280">
    <property type="component" value="Unassembled WGS sequence"/>
</dbReference>
<gene>
    <name evidence="1" type="ORF">HYFRA_00005713</name>
</gene>
<protein>
    <submittedName>
        <fullName evidence="1">Uncharacterized protein</fullName>
    </submittedName>
</protein>